<gene>
    <name evidence="4" type="ORF">GCM10010201_05820</name>
</gene>
<evidence type="ECO:0000313" key="5">
    <source>
        <dbReference type="Proteomes" id="UP001499978"/>
    </source>
</evidence>
<comment type="cofactor">
    <cofactor evidence="1">
        <name>a divalent metal cation</name>
        <dbReference type="ChEBI" id="CHEBI:60240"/>
    </cofactor>
</comment>
<evidence type="ECO:0000313" key="4">
    <source>
        <dbReference type="EMBL" id="GAA2513177.1"/>
    </source>
</evidence>
<sequence length="67" mass="7936">MLTPIKKPAFRELLGWDEEYNSGINGVRWVIEQVIAYLKTWRTLHVGYRRPIETFRETISVVVALQF</sequence>
<evidence type="ECO:0000259" key="3">
    <source>
        <dbReference type="Pfam" id="PF13359"/>
    </source>
</evidence>
<name>A0ABN3N2B0_9ACTN</name>
<evidence type="ECO:0000256" key="2">
    <source>
        <dbReference type="ARBA" id="ARBA00022723"/>
    </source>
</evidence>
<accession>A0ABN3N2B0</accession>
<keyword evidence="2" id="KW-0479">Metal-binding</keyword>
<protein>
    <recommendedName>
        <fullName evidence="3">DDE Tnp4 domain-containing protein</fullName>
    </recommendedName>
</protein>
<feature type="domain" description="DDE Tnp4" evidence="3">
    <location>
        <begin position="2"/>
        <end position="65"/>
    </location>
</feature>
<dbReference type="Pfam" id="PF13359">
    <property type="entry name" value="DDE_Tnp_4"/>
    <property type="match status" value="1"/>
</dbReference>
<keyword evidence="5" id="KW-1185">Reference proteome</keyword>
<dbReference type="RefSeq" id="WP_425565485.1">
    <property type="nucleotide sequence ID" value="NZ_BAAARY010000002.1"/>
</dbReference>
<proteinExistence type="predicted"/>
<dbReference type="InterPro" id="IPR027806">
    <property type="entry name" value="HARBI1_dom"/>
</dbReference>
<evidence type="ECO:0000256" key="1">
    <source>
        <dbReference type="ARBA" id="ARBA00001968"/>
    </source>
</evidence>
<reference evidence="4 5" key="1">
    <citation type="journal article" date="2019" name="Int. J. Syst. Evol. Microbiol.">
        <title>The Global Catalogue of Microorganisms (GCM) 10K type strain sequencing project: providing services to taxonomists for standard genome sequencing and annotation.</title>
        <authorList>
            <consortium name="The Broad Institute Genomics Platform"/>
            <consortium name="The Broad Institute Genome Sequencing Center for Infectious Disease"/>
            <person name="Wu L."/>
            <person name="Ma J."/>
        </authorList>
    </citation>
    <scope>NUCLEOTIDE SEQUENCE [LARGE SCALE GENOMIC DNA]</scope>
    <source>
        <strain evidence="4 5">JCM 3367</strain>
    </source>
</reference>
<dbReference type="EMBL" id="BAAARY010000002">
    <property type="protein sequence ID" value="GAA2513177.1"/>
    <property type="molecule type" value="Genomic_DNA"/>
</dbReference>
<dbReference type="Proteomes" id="UP001499978">
    <property type="component" value="Unassembled WGS sequence"/>
</dbReference>
<comment type="caution">
    <text evidence="4">The sequence shown here is derived from an EMBL/GenBank/DDBJ whole genome shotgun (WGS) entry which is preliminary data.</text>
</comment>
<organism evidence="4 5">
    <name type="scientific">Pilimelia columellifera subsp. columellifera</name>
    <dbReference type="NCBI Taxonomy" id="706583"/>
    <lineage>
        <taxon>Bacteria</taxon>
        <taxon>Bacillati</taxon>
        <taxon>Actinomycetota</taxon>
        <taxon>Actinomycetes</taxon>
        <taxon>Micromonosporales</taxon>
        <taxon>Micromonosporaceae</taxon>
        <taxon>Pilimelia</taxon>
    </lineage>
</organism>